<name>H8MIC0_CORCM</name>
<reference evidence="5 6" key="1">
    <citation type="journal article" date="2012" name="J. Bacteriol.">
        <title>Complete Genome Sequence of the Fruiting Myxobacterium Corallococcus coralloides DSM 2259.</title>
        <authorList>
            <person name="Huntley S."/>
            <person name="Zhang Y."/>
            <person name="Treuner-Lange A."/>
            <person name="Kneip S."/>
            <person name="Sensen C.W."/>
            <person name="Sogaard-Andersen L."/>
        </authorList>
    </citation>
    <scope>NUCLEOTIDE SEQUENCE [LARGE SCALE GENOMIC DNA]</scope>
    <source>
        <strain evidence="6">ATCC 25202 / DSM 2259 / NBRC 100086 / M2</strain>
    </source>
</reference>
<proteinExistence type="predicted"/>
<feature type="domain" description="Phospholipase/carboxylesterase/thioesterase" evidence="4">
    <location>
        <begin position="127"/>
        <end position="197"/>
    </location>
</feature>
<dbReference type="InterPro" id="IPR003140">
    <property type="entry name" value="PLipase/COase/thioEstase"/>
</dbReference>
<dbReference type="Pfam" id="PF02230">
    <property type="entry name" value="Abhydrolase_2"/>
    <property type="match status" value="1"/>
</dbReference>
<protein>
    <submittedName>
        <fullName evidence="5">Phospholipase/Carboxylesterase</fullName>
    </submittedName>
</protein>
<keyword evidence="6" id="KW-1185">Reference proteome</keyword>
<dbReference type="OrthoDB" id="9805640at2"/>
<gene>
    <name evidence="5" type="ordered locus">COCOR_05908</name>
</gene>
<dbReference type="AlphaFoldDB" id="H8MIC0"/>
<dbReference type="InParanoid" id="H8MIC0"/>
<keyword evidence="1" id="KW-0732">Signal</keyword>
<dbReference type="Proteomes" id="UP000007587">
    <property type="component" value="Chromosome"/>
</dbReference>
<evidence type="ECO:0000259" key="4">
    <source>
        <dbReference type="Pfam" id="PF02230"/>
    </source>
</evidence>
<dbReference type="EMBL" id="CP003389">
    <property type="protein sequence ID" value="AFE06649.1"/>
    <property type="molecule type" value="Genomic_DNA"/>
</dbReference>
<evidence type="ECO:0000313" key="6">
    <source>
        <dbReference type="Proteomes" id="UP000007587"/>
    </source>
</evidence>
<dbReference type="InterPro" id="IPR029058">
    <property type="entry name" value="AB_hydrolase_fold"/>
</dbReference>
<sequence length="249" mass="26285">MGDRNGSEAVLGAGVSRTARSGRLTARPGTPREQAAPAGTHPLSVGPGHETLLHVPRGYRPDEPVALAVLLHGAGGTARFGLELLLSLADEANVLLVAPRSQGPTWDVIAGGFGPDVRIIDRALAHVFERHAVDPARVAIGGFSDGASYALTLGLANGDLFSNVLAFSPGFAAAPVQVGMPGIFICHGTHDRVLPIGQCGRWLARELGHGGYAVHYREFDGAHVVRDEERREAVRWWLEGQQGPQGVAR</sequence>
<keyword evidence="2" id="KW-0378">Hydrolase</keyword>
<accession>H8MIC0</accession>
<dbReference type="HOGENOM" id="CLU_086004_0_0_7"/>
<organism evidence="5 6">
    <name type="scientific">Corallococcus coralloides (strain ATCC 25202 / DSM 2259 / NBRC 100086 / M2)</name>
    <name type="common">Myxococcus coralloides</name>
    <dbReference type="NCBI Taxonomy" id="1144275"/>
    <lineage>
        <taxon>Bacteria</taxon>
        <taxon>Pseudomonadati</taxon>
        <taxon>Myxococcota</taxon>
        <taxon>Myxococcia</taxon>
        <taxon>Myxococcales</taxon>
        <taxon>Cystobacterineae</taxon>
        <taxon>Myxococcaceae</taxon>
        <taxon>Corallococcus</taxon>
    </lineage>
</organism>
<reference evidence="6" key="2">
    <citation type="submission" date="2012-03" db="EMBL/GenBank/DDBJ databases">
        <title>Genome sequence of the fruiting myxobacterium Corallococcus coralloides DSM 2259.</title>
        <authorList>
            <person name="Huntley S."/>
            <person name="Zhang Y."/>
            <person name="Treuner-Lange A."/>
            <person name="Sensen C.W."/>
            <person name="Sogaard-Andersen L."/>
        </authorList>
    </citation>
    <scope>NUCLEOTIDE SEQUENCE [LARGE SCALE GENOMIC DNA]</scope>
    <source>
        <strain evidence="6">ATCC 25202 / DSM 2259 / NBRC 100086 / M2</strain>
    </source>
</reference>
<dbReference type="PANTHER" id="PTHR43037:SF5">
    <property type="entry name" value="FERULOYL ESTERASE"/>
    <property type="match status" value="1"/>
</dbReference>
<feature type="region of interest" description="Disordered" evidence="3">
    <location>
        <begin position="1"/>
        <end position="50"/>
    </location>
</feature>
<dbReference type="PANTHER" id="PTHR43037">
    <property type="entry name" value="UNNAMED PRODUCT-RELATED"/>
    <property type="match status" value="1"/>
</dbReference>
<dbReference type="GO" id="GO:0016787">
    <property type="term" value="F:hydrolase activity"/>
    <property type="evidence" value="ECO:0007669"/>
    <property type="project" value="UniProtKB-KW"/>
</dbReference>
<dbReference type="Gene3D" id="3.40.50.1820">
    <property type="entry name" value="alpha/beta hydrolase"/>
    <property type="match status" value="1"/>
</dbReference>
<dbReference type="KEGG" id="ccx:COCOR_05908"/>
<evidence type="ECO:0000313" key="5">
    <source>
        <dbReference type="EMBL" id="AFE06649.1"/>
    </source>
</evidence>
<evidence type="ECO:0000256" key="2">
    <source>
        <dbReference type="ARBA" id="ARBA00022801"/>
    </source>
</evidence>
<dbReference type="STRING" id="1144275.COCOR_05908"/>
<dbReference type="SUPFAM" id="SSF53474">
    <property type="entry name" value="alpha/beta-Hydrolases"/>
    <property type="match status" value="1"/>
</dbReference>
<dbReference type="eggNOG" id="COG0400">
    <property type="taxonomic scope" value="Bacteria"/>
</dbReference>
<dbReference type="RefSeq" id="WP_014398696.1">
    <property type="nucleotide sequence ID" value="NC_017030.1"/>
</dbReference>
<evidence type="ECO:0000256" key="3">
    <source>
        <dbReference type="SAM" id="MobiDB-lite"/>
    </source>
</evidence>
<dbReference type="InterPro" id="IPR050955">
    <property type="entry name" value="Plant_Biomass_Hydrol_Est"/>
</dbReference>
<evidence type="ECO:0000256" key="1">
    <source>
        <dbReference type="ARBA" id="ARBA00022729"/>
    </source>
</evidence>